<dbReference type="AlphaFoldDB" id="A0AAE0N304"/>
<feature type="compositionally biased region" description="Pro residues" evidence="1">
    <location>
        <begin position="275"/>
        <end position="284"/>
    </location>
</feature>
<evidence type="ECO:0000313" key="2">
    <source>
        <dbReference type="EMBL" id="KAK3368263.1"/>
    </source>
</evidence>
<accession>A0AAE0N304</accession>
<proteinExistence type="predicted"/>
<comment type="caution">
    <text evidence="2">The sequence shown here is derived from an EMBL/GenBank/DDBJ whole genome shotgun (WGS) entry which is preliminary data.</text>
</comment>
<reference evidence="2" key="2">
    <citation type="submission" date="2023-06" db="EMBL/GenBank/DDBJ databases">
        <authorList>
            <consortium name="Lawrence Berkeley National Laboratory"/>
            <person name="Haridas S."/>
            <person name="Hensen N."/>
            <person name="Bonometti L."/>
            <person name="Westerberg I."/>
            <person name="Brannstrom I.O."/>
            <person name="Guillou S."/>
            <person name="Cros-Aarteil S."/>
            <person name="Calhoun S."/>
            <person name="Kuo A."/>
            <person name="Mondo S."/>
            <person name="Pangilinan J."/>
            <person name="Riley R."/>
            <person name="LaButti K."/>
            <person name="Andreopoulos B."/>
            <person name="Lipzen A."/>
            <person name="Chen C."/>
            <person name="Yanf M."/>
            <person name="Daum C."/>
            <person name="Ng V."/>
            <person name="Clum A."/>
            <person name="Steindorff A."/>
            <person name="Ohm R."/>
            <person name="Martin F."/>
            <person name="Silar P."/>
            <person name="Natvig D."/>
            <person name="Lalanne C."/>
            <person name="Gautier V."/>
            <person name="Ament-velasquez S.L."/>
            <person name="Kruys A."/>
            <person name="Hutchinson M.I."/>
            <person name="Powell A.J."/>
            <person name="Barry K."/>
            <person name="Miller A.N."/>
            <person name="Grigoriev I.V."/>
            <person name="Debuchy R."/>
            <person name="Gladieux P."/>
            <person name="Thoren M.H."/>
            <person name="Johannesson H."/>
        </authorList>
    </citation>
    <scope>NUCLEOTIDE SEQUENCE</scope>
    <source>
        <strain evidence="2">CBS 232.78</strain>
    </source>
</reference>
<reference evidence="2" key="1">
    <citation type="journal article" date="2023" name="Mol. Phylogenet. Evol.">
        <title>Genome-scale phylogeny and comparative genomics of the fungal order Sordariales.</title>
        <authorList>
            <person name="Hensen N."/>
            <person name="Bonometti L."/>
            <person name="Westerberg I."/>
            <person name="Brannstrom I.O."/>
            <person name="Guillou S."/>
            <person name="Cros-Aarteil S."/>
            <person name="Calhoun S."/>
            <person name="Haridas S."/>
            <person name="Kuo A."/>
            <person name="Mondo S."/>
            <person name="Pangilinan J."/>
            <person name="Riley R."/>
            <person name="LaButti K."/>
            <person name="Andreopoulos B."/>
            <person name="Lipzen A."/>
            <person name="Chen C."/>
            <person name="Yan M."/>
            <person name="Daum C."/>
            <person name="Ng V."/>
            <person name="Clum A."/>
            <person name="Steindorff A."/>
            <person name="Ohm R.A."/>
            <person name="Martin F."/>
            <person name="Silar P."/>
            <person name="Natvig D.O."/>
            <person name="Lalanne C."/>
            <person name="Gautier V."/>
            <person name="Ament-Velasquez S.L."/>
            <person name="Kruys A."/>
            <person name="Hutchinson M.I."/>
            <person name="Powell A.J."/>
            <person name="Barry K."/>
            <person name="Miller A.N."/>
            <person name="Grigoriev I.V."/>
            <person name="Debuchy R."/>
            <person name="Gladieux P."/>
            <person name="Hiltunen Thoren M."/>
            <person name="Johannesson H."/>
        </authorList>
    </citation>
    <scope>NUCLEOTIDE SEQUENCE</scope>
    <source>
        <strain evidence="2">CBS 232.78</strain>
    </source>
</reference>
<sequence length="433" mass="47211">MGSSGIFIGGLLNSSGLRYDPHGNDGLPADDLGCESSFTITDSQSSIEDILSRRKALPSHRHEDVVRGLAYELAELVYGLGPVGPVQLLGKVTRPLVNKYYGSTSNPLLEFQGADERILLRPLPAATAGPEPTLRYLERLEAEMFDVSKYHMGSSAQTNYFTVLTWAAESNSGTITLFEVETSIGNDAASRPSSSPQRKRRASAPSPPWKTCPKQCWSRCASTATSAAATTTRSSSSTPRTDSGGVQRRPGSGCPLMRKRSSFSLRSSIDGSPLRRPPPPPTPLPTTEVGQIRHHRERAEEEADADGVLATIPQFLALLHANNRSILDCAPSNGVTHDDDDDDDDDNGRTRVRTAEGGGKLAAARTVTVLARPMGKSYPGRDVHVVVLLPPQQASRTAWADERIFWADDERRVLKDLKQRKFWDLIERGELRA</sequence>
<gene>
    <name evidence="2" type="ORF">B0H63DRAFT_514924</name>
</gene>
<keyword evidence="3" id="KW-1185">Reference proteome</keyword>
<evidence type="ECO:0000256" key="1">
    <source>
        <dbReference type="SAM" id="MobiDB-lite"/>
    </source>
</evidence>
<evidence type="ECO:0000313" key="3">
    <source>
        <dbReference type="Proteomes" id="UP001285441"/>
    </source>
</evidence>
<feature type="region of interest" description="Disordered" evidence="1">
    <location>
        <begin position="334"/>
        <end position="358"/>
    </location>
</feature>
<name>A0AAE0N304_9PEZI</name>
<protein>
    <submittedName>
        <fullName evidence="2">Uncharacterized protein</fullName>
    </submittedName>
</protein>
<feature type="compositionally biased region" description="Low complexity" evidence="1">
    <location>
        <begin position="227"/>
        <end position="241"/>
    </location>
</feature>
<feature type="region of interest" description="Disordered" evidence="1">
    <location>
        <begin position="186"/>
        <end position="215"/>
    </location>
</feature>
<dbReference type="Proteomes" id="UP001285441">
    <property type="component" value="Unassembled WGS sequence"/>
</dbReference>
<organism evidence="2 3">
    <name type="scientific">Podospora didyma</name>
    <dbReference type="NCBI Taxonomy" id="330526"/>
    <lineage>
        <taxon>Eukaryota</taxon>
        <taxon>Fungi</taxon>
        <taxon>Dikarya</taxon>
        <taxon>Ascomycota</taxon>
        <taxon>Pezizomycotina</taxon>
        <taxon>Sordariomycetes</taxon>
        <taxon>Sordariomycetidae</taxon>
        <taxon>Sordariales</taxon>
        <taxon>Podosporaceae</taxon>
        <taxon>Podospora</taxon>
    </lineage>
</organism>
<dbReference type="EMBL" id="JAULSW010000010">
    <property type="protein sequence ID" value="KAK3368263.1"/>
    <property type="molecule type" value="Genomic_DNA"/>
</dbReference>
<feature type="region of interest" description="Disordered" evidence="1">
    <location>
        <begin position="227"/>
        <end position="305"/>
    </location>
</feature>